<evidence type="ECO:0000256" key="3">
    <source>
        <dbReference type="ARBA" id="ARBA00023004"/>
    </source>
</evidence>
<evidence type="ECO:0000313" key="8">
    <source>
        <dbReference type="Proteomes" id="UP001239462"/>
    </source>
</evidence>
<evidence type="ECO:0000256" key="4">
    <source>
        <dbReference type="PROSITE-ProRule" id="PRU00433"/>
    </source>
</evidence>
<dbReference type="SUPFAM" id="SSF46626">
    <property type="entry name" value="Cytochrome c"/>
    <property type="match status" value="1"/>
</dbReference>
<evidence type="ECO:0000256" key="2">
    <source>
        <dbReference type="ARBA" id="ARBA00022723"/>
    </source>
</evidence>
<dbReference type="PANTHER" id="PTHR33546">
    <property type="entry name" value="LARGE, MULTIFUNCTIONAL SECRETED PROTEIN-RELATED"/>
    <property type="match status" value="1"/>
</dbReference>
<feature type="region of interest" description="Disordered" evidence="5">
    <location>
        <begin position="248"/>
        <end position="268"/>
    </location>
</feature>
<feature type="domain" description="Cytochrome c" evidence="6">
    <location>
        <begin position="1284"/>
        <end position="1415"/>
    </location>
</feature>
<dbReference type="Pfam" id="PF23500">
    <property type="entry name" value="DUF7133"/>
    <property type="match status" value="1"/>
</dbReference>
<dbReference type="InterPro" id="IPR036909">
    <property type="entry name" value="Cyt_c-like_dom_sf"/>
</dbReference>
<evidence type="ECO:0000256" key="1">
    <source>
        <dbReference type="ARBA" id="ARBA00022617"/>
    </source>
</evidence>
<dbReference type="SUPFAM" id="SSF63829">
    <property type="entry name" value="Calcium-dependent phosphotriesterase"/>
    <property type="match status" value="1"/>
</dbReference>
<dbReference type="InterPro" id="IPR009056">
    <property type="entry name" value="Cyt_c-like_dom"/>
</dbReference>
<evidence type="ECO:0000313" key="7">
    <source>
        <dbReference type="EMBL" id="MDM4014861.1"/>
    </source>
</evidence>
<dbReference type="SUPFAM" id="SSF48371">
    <property type="entry name" value="ARM repeat"/>
    <property type="match status" value="1"/>
</dbReference>
<comment type="caution">
    <text evidence="7">The sequence shown here is derived from an EMBL/GenBank/DDBJ whole genome shotgun (WGS) entry which is preliminary data.</text>
</comment>
<dbReference type="Pfam" id="PF06439">
    <property type="entry name" value="3keto-disac_hyd"/>
    <property type="match status" value="1"/>
</dbReference>
<gene>
    <name evidence="7" type="ORF">QTN89_05420</name>
</gene>
<dbReference type="NCBIfam" id="TIGR02603">
    <property type="entry name" value="CxxCH_TIGR02603"/>
    <property type="match status" value="1"/>
</dbReference>
<dbReference type="Gene3D" id="2.120.10.30">
    <property type="entry name" value="TolB, C-terminal domain"/>
    <property type="match status" value="1"/>
</dbReference>
<evidence type="ECO:0000259" key="6">
    <source>
        <dbReference type="PROSITE" id="PS51007"/>
    </source>
</evidence>
<dbReference type="PANTHER" id="PTHR33546:SF1">
    <property type="entry name" value="LARGE, MULTIFUNCTIONAL SECRETED PROTEIN"/>
    <property type="match status" value="1"/>
</dbReference>
<accession>A0ABT7PF50</accession>
<dbReference type="Gene3D" id="1.25.10.10">
    <property type="entry name" value="Leucine-rich Repeat Variant"/>
    <property type="match status" value="1"/>
</dbReference>
<organism evidence="7 8">
    <name type="scientific">Roseiconus lacunae</name>
    <dbReference type="NCBI Taxonomy" id="2605694"/>
    <lineage>
        <taxon>Bacteria</taxon>
        <taxon>Pseudomonadati</taxon>
        <taxon>Planctomycetota</taxon>
        <taxon>Planctomycetia</taxon>
        <taxon>Pirellulales</taxon>
        <taxon>Pirellulaceae</taxon>
        <taxon>Roseiconus</taxon>
    </lineage>
</organism>
<dbReference type="InterPro" id="IPR011042">
    <property type="entry name" value="6-blade_b-propeller_TolB-like"/>
</dbReference>
<keyword evidence="2 4" id="KW-0479">Metal-binding</keyword>
<reference evidence="7 8" key="1">
    <citation type="submission" date="2023-06" db="EMBL/GenBank/DDBJ databases">
        <title>Roseiconus lacunae JC819 isolated from Gulf of Mannar region, Tamil Nadu.</title>
        <authorList>
            <person name="Pk S."/>
            <person name="Ch S."/>
            <person name="Ch V.R."/>
        </authorList>
    </citation>
    <scope>NUCLEOTIDE SEQUENCE [LARGE SCALE GENOMIC DNA]</scope>
    <source>
        <strain evidence="7 8">JC819</strain>
    </source>
</reference>
<dbReference type="Proteomes" id="UP001239462">
    <property type="component" value="Unassembled WGS sequence"/>
</dbReference>
<keyword evidence="3 4" id="KW-0408">Iron</keyword>
<evidence type="ECO:0000256" key="5">
    <source>
        <dbReference type="SAM" id="MobiDB-lite"/>
    </source>
</evidence>
<protein>
    <submittedName>
        <fullName evidence="7">DUF1080 domain-containing protein</fullName>
    </submittedName>
</protein>
<dbReference type="EMBL" id="JASZZN010000003">
    <property type="protein sequence ID" value="MDM4014861.1"/>
    <property type="molecule type" value="Genomic_DNA"/>
</dbReference>
<keyword evidence="8" id="KW-1185">Reference proteome</keyword>
<name>A0ABT7PF50_9BACT</name>
<dbReference type="InterPro" id="IPR055557">
    <property type="entry name" value="DUF7133"/>
</dbReference>
<dbReference type="InterPro" id="IPR013428">
    <property type="entry name" value="Membrane-bound_put_N"/>
</dbReference>
<dbReference type="InterPro" id="IPR016024">
    <property type="entry name" value="ARM-type_fold"/>
</dbReference>
<dbReference type="InterPro" id="IPR011989">
    <property type="entry name" value="ARM-like"/>
</dbReference>
<dbReference type="InterPro" id="IPR013427">
    <property type="entry name" value="Haem-bd_dom_put"/>
</dbReference>
<dbReference type="Gene3D" id="2.60.120.560">
    <property type="entry name" value="Exo-inulinase, domain 1"/>
    <property type="match status" value="1"/>
</dbReference>
<dbReference type="InterPro" id="IPR010496">
    <property type="entry name" value="AL/BT2_dom"/>
</dbReference>
<dbReference type="PROSITE" id="PS51007">
    <property type="entry name" value="CYTC"/>
    <property type="match status" value="1"/>
</dbReference>
<proteinExistence type="predicted"/>
<dbReference type="RefSeq" id="WP_289162482.1">
    <property type="nucleotide sequence ID" value="NZ_JASZZN010000003.1"/>
</dbReference>
<keyword evidence="1 4" id="KW-0349">Heme</keyword>
<sequence length="1415" mass="157607">MTCLRRSILFYLLAAAALVSVTTRDVSAESRKIFDGRSFTDWDCDRNYWRIEDGAFVGEISPGTRLKKNTWLVWQGGELEDFELKFRFRLTGAAGANSGVQIRCQVDNVDHVSGYQADLDMGQTWLGRIYDEHGRALLVERGTRVMIDADGTRRTHTFAPKHQFQVLFRENAWNEYRIVAVGPRMDVYVNGTLFSQLSDIEDGEHDLRGKLAFQLHSGGETKIEFKQIELETLGSGATDRLTKFTLPKPVTKQTPKGTGDQPKSEDGATLDFDFESGNLDGWQSTGDAFVGQPVDRDGISDRWREQSSNKSGEFFIGGFELKGDRAKGSLTSPSFRISKPFASFLIGGGESDATRVEIVAADNSGQVLFKATGDNREQMRRVVADLSKHQNVLVKLRLVDEHASGWGHLNFDDFRFHDTPPVPVEPSHAWRSKLNPLLHHLVENQPSDRSAGKDRSHVISTVNQMHVPEGFSVDVVAAEPEVHQPIAFTFDNRGRLWVVEGHSYPQKRAEGEGLDKIVILEDADADGRYETRKVFIEGLNLVSGIEVGHGGVWIGAAPELLFIADHDGDDIPDASPKVMLDGFGYGDTHETLNSLLWGPDGWLYGNQGVFNTSMIGKPGSKDEQRQHLAAGVWRFHPTRHEFEVFAHGGSNQWGLDYDQHGQLFMTHCRSHWGQGATTHVMRNGHYWNQINGGYAPYISSVALPGMPHLKNYLLASARYGHGEGGAGKRGSREVYGGHSHVGTMIYLGDNWPESYRNHLFTLNLHGHQINHQVNEREFGGYNTVHAGTDVLLCDDPQFVGVDLKVGPDGAVYVSDWYDPRHCHNPNSELWDRGNGRLYRMQYEASYQPRNVDYAKADGAELVAALTHRNHWHARAARMTLAERATTDSIDSMTIASIRKLLTSADEVVRLQACWALHVIGQTDQQLINYLLQDKSEYVRAWAIQLGCQSLNPEVIGGLLSRHCAKNESLFVRRYLASAVPDVDNTSAWLIASYLMEQEDTITDRDLPVLIWQMFAPLLDQDVSRGLDLARKSAVRSIFDNSLWYAARTSTVGREVLVAELATADEDRQRDLVVLFAHALSGMRGVEAPKGWDQVASLLYQSPLDQVRGAAEQVGAAFADPILFKRLRSIVIDRAADEHIRRRAIQLLEADPGKDNLDAMVALLDEPAFAATALPLLARYDDPNIATKVLQLYLKWSPDAQNAAMELLASRPEWANRLLDEVAAGTIEKSQLTAYFANQMANLGDDQLTQRLSKEWGRLGGSSAELRDEIRKTINAYNAAPKWAFSQQQGAAHFKKLCAACHQPGEQSARIAPKLEGTRTKGIEYAVENVIDPNAVIGEDFQARVILTSDGQVVSGLIQSETDTAITVKTATSVVTIDQDEVERIKVSKNSFMPSGLLNTLNERERIELFKYIMSL</sequence>
<dbReference type="NCBIfam" id="TIGR02604">
    <property type="entry name" value="Piru_Ver_Nterm"/>
    <property type="match status" value="1"/>
</dbReference>
<dbReference type="Gene3D" id="1.10.760.10">
    <property type="entry name" value="Cytochrome c-like domain"/>
    <property type="match status" value="1"/>
</dbReference>
<dbReference type="Pfam" id="PF13646">
    <property type="entry name" value="HEAT_2"/>
    <property type="match status" value="1"/>
</dbReference>